<feature type="compositionally biased region" description="Low complexity" evidence="1">
    <location>
        <begin position="513"/>
        <end position="522"/>
    </location>
</feature>
<organism evidence="2">
    <name type="scientific">Dermatophagoides farinae</name>
    <name type="common">American house dust mite</name>
    <dbReference type="NCBI Taxonomy" id="6954"/>
    <lineage>
        <taxon>Eukaryota</taxon>
        <taxon>Metazoa</taxon>
        <taxon>Ecdysozoa</taxon>
        <taxon>Arthropoda</taxon>
        <taxon>Chelicerata</taxon>
        <taxon>Arachnida</taxon>
        <taxon>Acari</taxon>
        <taxon>Acariformes</taxon>
        <taxon>Sarcoptiformes</taxon>
        <taxon>Astigmata</taxon>
        <taxon>Psoroptidia</taxon>
        <taxon>Analgoidea</taxon>
        <taxon>Pyroglyphidae</taxon>
        <taxon>Dermatophagoidinae</taxon>
        <taxon>Dermatophagoides</taxon>
    </lineage>
</organism>
<feature type="compositionally biased region" description="Low complexity" evidence="1">
    <location>
        <begin position="440"/>
        <end position="451"/>
    </location>
</feature>
<feature type="region of interest" description="Disordered" evidence="1">
    <location>
        <begin position="541"/>
        <end position="588"/>
    </location>
</feature>
<feature type="compositionally biased region" description="Basic residues" evidence="1">
    <location>
        <begin position="340"/>
        <end position="357"/>
    </location>
</feature>
<reference evidence="2" key="1">
    <citation type="submission" date="2020-06" db="EMBL/GenBank/DDBJ databases">
        <authorList>
            <person name="Ji K."/>
            <person name="Li J."/>
        </authorList>
    </citation>
    <scope>NUCLEOTIDE SEQUENCE</scope>
    <source>
        <strain evidence="2">JKM2019</strain>
        <tissue evidence="2">Whole body</tissue>
    </source>
</reference>
<name>A0A9D4NRV2_DERFA</name>
<feature type="region of interest" description="Disordered" evidence="1">
    <location>
        <begin position="318"/>
        <end position="372"/>
    </location>
</feature>
<evidence type="ECO:0000256" key="1">
    <source>
        <dbReference type="SAM" id="MobiDB-lite"/>
    </source>
</evidence>
<feature type="compositionally biased region" description="Polar residues" evidence="1">
    <location>
        <begin position="318"/>
        <end position="327"/>
    </location>
</feature>
<feature type="region of interest" description="Disordered" evidence="1">
    <location>
        <begin position="433"/>
        <end position="522"/>
    </location>
</feature>
<feature type="compositionally biased region" description="Basic and acidic residues" evidence="1">
    <location>
        <begin position="452"/>
        <end position="476"/>
    </location>
</feature>
<accession>A0A9D4NRV2</accession>
<protein>
    <submittedName>
        <fullName evidence="2">Uncharacterized protein</fullName>
    </submittedName>
</protein>
<dbReference type="Proteomes" id="UP000828236">
    <property type="component" value="Unassembled WGS sequence"/>
</dbReference>
<reference evidence="2" key="2">
    <citation type="journal article" date="2021" name="World Allergy Organ. J.">
        <title>Chromosome-level assembly of Dermatophagoides farinae genome and transcriptome reveals two novel allergens Der f 37 and Der f 39.</title>
        <authorList>
            <person name="Chen J."/>
            <person name="Cai Z."/>
            <person name="Fan D."/>
            <person name="Hu J."/>
            <person name="Hou Y."/>
            <person name="He Y."/>
            <person name="Zhang Z."/>
            <person name="Zhao Z."/>
            <person name="Gao P."/>
            <person name="Hu W."/>
            <person name="Sun J."/>
            <person name="Li J."/>
            <person name="Ji K."/>
        </authorList>
    </citation>
    <scope>NUCLEOTIDE SEQUENCE</scope>
    <source>
        <strain evidence="2">JKM2019</strain>
    </source>
</reference>
<dbReference type="EMBL" id="SDOV01000009">
    <property type="protein sequence ID" value="KAH7636722.1"/>
    <property type="molecule type" value="Genomic_DNA"/>
</dbReference>
<sequence>MDTKIEEFKSIKTIPSPISLHAPRMQKNHSIQEFYREINSSSESVEDRSEFILYYMMGATFVRPMGIFTGKFDREYSEINQYILRRSNGQLTWLPYRSSNPALKADYLYVIEHASARSRLYNLLITPDGPNNPEIYVYGEMFAGFSFQAPGSLELKGHLFMTHMYPEPNVCAIEDPLESDIIIEITSGTLIVFICDDKDIVILPGDDCKMKFTAENEQVLEQFQKTQKPFSRILSPSLSSSRVESTKITELENPPKKEKIIKRRNDSLSELLDLIHQQKSKISEIKSLDNLKSHVEMKKKSDDLIELKEKSILSPQISEDFQLQSKDPPQKISSSIESMKKKRKRKSSKQSLKLKRIPIKDSDGSPKLNRKTDMDLLSYGKQAKEDIILKQHMSPERLKSKSLMKQIEESSILSPSKKLLIRFEDDGQQNESLTFKKTESFSPPLSSLSKSSKSDDEKKLSNENGEKKSRSKEKLSSSKSNLRKRSKISTRRRRRHRSRESMVKMTRSKLADSMLQSRSLASKSSSFYPIDSDLLKRVAKNVPTGKKGSSKLNQSPLEKYNENQKGKSSTDLSPSRQKSKSSRSLKNTFESRLSAVREALESFKNDPSSIKTLRRTIQKLSNTGTQLSTRTLQEGCLDEKIKPKLDFYLRLLQEQVVHLENGDNEMNKDEQRIEMISSMFECVQNIQEIIRKIKLKNTKPSPSSIKNEKKKLKSFIIF</sequence>
<feature type="compositionally biased region" description="Basic and acidic residues" evidence="1">
    <location>
        <begin position="358"/>
        <end position="372"/>
    </location>
</feature>
<gene>
    <name evidence="2" type="ORF">HUG17_6928</name>
</gene>
<feature type="compositionally biased region" description="Basic residues" evidence="1">
    <location>
        <begin position="481"/>
        <end position="498"/>
    </location>
</feature>
<comment type="caution">
    <text evidence="2">The sequence shown here is derived from an EMBL/GenBank/DDBJ whole genome shotgun (WGS) entry which is preliminary data.</text>
</comment>
<dbReference type="AlphaFoldDB" id="A0A9D4NRV2"/>
<evidence type="ECO:0000313" key="2">
    <source>
        <dbReference type="EMBL" id="KAH7636722.1"/>
    </source>
</evidence>
<proteinExistence type="predicted"/>